<gene>
    <name evidence="3" type="ORF">CU098_002460</name>
</gene>
<dbReference type="Proteomes" id="UP000253551">
    <property type="component" value="Unassembled WGS sequence"/>
</dbReference>
<evidence type="ECO:0000256" key="1">
    <source>
        <dbReference type="SAM" id="Coils"/>
    </source>
</evidence>
<dbReference type="AlphaFoldDB" id="A0A367IMJ1"/>
<evidence type="ECO:0000313" key="4">
    <source>
        <dbReference type="Proteomes" id="UP000253551"/>
    </source>
</evidence>
<dbReference type="OrthoDB" id="5569911at2759"/>
<feature type="coiled-coil region" evidence="1">
    <location>
        <begin position="149"/>
        <end position="269"/>
    </location>
</feature>
<feature type="domain" description="Up-regulated during septation protein 1" evidence="2">
    <location>
        <begin position="3"/>
        <end position="83"/>
    </location>
</feature>
<proteinExistence type="predicted"/>
<dbReference type="EMBL" id="PJQM01006917">
    <property type="protein sequence ID" value="RCH78900.1"/>
    <property type="molecule type" value="Genomic_DNA"/>
</dbReference>
<protein>
    <recommendedName>
        <fullName evidence="2">Up-regulated during septation protein 1 domain-containing protein</fullName>
    </recommendedName>
</protein>
<evidence type="ECO:0000259" key="2">
    <source>
        <dbReference type="Pfam" id="PF15456"/>
    </source>
</evidence>
<keyword evidence="4" id="KW-1185">Reference proteome</keyword>
<keyword evidence="1" id="KW-0175">Coiled coil</keyword>
<dbReference type="STRING" id="4846.A0A367IMJ1"/>
<dbReference type="InterPro" id="IPR029191">
    <property type="entry name" value="Uds1"/>
</dbReference>
<feature type="non-terminal residue" evidence="3">
    <location>
        <position position="1"/>
    </location>
</feature>
<accession>A0A367IMJ1</accession>
<name>A0A367IMJ1_RHIST</name>
<feature type="non-terminal residue" evidence="3">
    <location>
        <position position="414"/>
    </location>
</feature>
<reference evidence="3 4" key="1">
    <citation type="journal article" date="2018" name="G3 (Bethesda)">
        <title>Phylogenetic and Phylogenomic Definition of Rhizopus Species.</title>
        <authorList>
            <person name="Gryganskyi A.P."/>
            <person name="Golan J."/>
            <person name="Dolatabadi S."/>
            <person name="Mondo S."/>
            <person name="Robb S."/>
            <person name="Idnurm A."/>
            <person name="Muszewska A."/>
            <person name="Steczkiewicz K."/>
            <person name="Masonjones S."/>
            <person name="Liao H.L."/>
            <person name="Gajdeczka M.T."/>
            <person name="Anike F."/>
            <person name="Vuek A."/>
            <person name="Anishchenko I.M."/>
            <person name="Voigt K."/>
            <person name="de Hoog G.S."/>
            <person name="Smith M.E."/>
            <person name="Heitman J."/>
            <person name="Vilgalys R."/>
            <person name="Stajich J.E."/>
        </authorList>
    </citation>
    <scope>NUCLEOTIDE SEQUENCE [LARGE SCALE GENOMIC DNA]</scope>
    <source>
        <strain evidence="3 4">LSU 92-RS-03</strain>
    </source>
</reference>
<dbReference type="Pfam" id="PF15456">
    <property type="entry name" value="Uds1"/>
    <property type="match status" value="1"/>
</dbReference>
<organism evidence="3 4">
    <name type="scientific">Rhizopus stolonifer</name>
    <name type="common">Rhizopus nigricans</name>
    <dbReference type="NCBI Taxonomy" id="4846"/>
    <lineage>
        <taxon>Eukaryota</taxon>
        <taxon>Fungi</taxon>
        <taxon>Fungi incertae sedis</taxon>
        <taxon>Mucoromycota</taxon>
        <taxon>Mucoromycotina</taxon>
        <taxon>Mucoromycetes</taxon>
        <taxon>Mucorales</taxon>
        <taxon>Mucorineae</taxon>
        <taxon>Rhizopodaceae</taxon>
        <taxon>Rhizopus</taxon>
    </lineage>
</organism>
<comment type="caution">
    <text evidence="3">The sequence shown here is derived from an EMBL/GenBank/DDBJ whole genome shotgun (WGS) entry which is preliminary data.</text>
</comment>
<evidence type="ECO:0000313" key="3">
    <source>
        <dbReference type="EMBL" id="RCH78900.1"/>
    </source>
</evidence>
<sequence length="414" mass="48541">RREKLRIKVKNSASKLELDKKIQETSHSLSQLASNRQSILTSRDEALEADQKVDELSRQLKELKVDEVQTQYRILEHTAGVLCHGLQELERKRSSLPLSEIRSDQEQITENLIDIMKRHNVQYSSTDTLSLLSALEKHMQFGSDNTNDLAQLRSLVTEMETQLIKIRQQASVFERQEQELKRDIENYREQVLTLRLERERHQKSLKRQTLVLENDEQTALLDKTARECERMKKDHDALVATCGDLEWLVKDKARALEARDAQIAQLERELSLGNIGLLQREFSEKEHAWMEQSAALEANFEGILKEFDRLTGTAMEFESDKANYERRIDMLTREVNQLEVQLQEERAKNTRLGKNKDTPTTAALRKEFRKIISDIQSEHQNALEKEAEEKKRLEKQLKDLKHEREMARYERINK</sequence>
<feature type="coiled-coil region" evidence="1">
    <location>
        <begin position="314"/>
        <end position="410"/>
    </location>
</feature>